<keyword evidence="5" id="KW-0963">Cytoplasm</keyword>
<dbReference type="Pfam" id="PF08506">
    <property type="entry name" value="Cse1"/>
    <property type="match status" value="1"/>
</dbReference>
<feature type="domain" description="Importin N-terminal" evidence="8">
    <location>
        <begin position="24"/>
        <end position="97"/>
    </location>
</feature>
<dbReference type="InterPro" id="IPR011989">
    <property type="entry name" value="ARM-like"/>
</dbReference>
<evidence type="ECO:0000313" key="9">
    <source>
        <dbReference type="EMBL" id="OBR11727.1"/>
    </source>
</evidence>
<dbReference type="EMBL" id="LTAN01000003">
    <property type="protein sequence ID" value="OBR11727.1"/>
    <property type="molecule type" value="Genomic_DNA"/>
</dbReference>
<dbReference type="GO" id="GO:0031267">
    <property type="term" value="F:small GTPase binding"/>
    <property type="evidence" value="ECO:0007669"/>
    <property type="project" value="InterPro"/>
</dbReference>
<evidence type="ECO:0000256" key="4">
    <source>
        <dbReference type="ARBA" id="ARBA00022448"/>
    </source>
</evidence>
<evidence type="ECO:0000313" key="10">
    <source>
        <dbReference type="Proteomes" id="UP000092177"/>
    </source>
</evidence>
<name>A0A1B7YI12_COLHI</name>
<dbReference type="GO" id="GO:0005635">
    <property type="term" value="C:nuclear envelope"/>
    <property type="evidence" value="ECO:0007669"/>
    <property type="project" value="TreeGrafter"/>
</dbReference>
<evidence type="ECO:0000259" key="8">
    <source>
        <dbReference type="PROSITE" id="PS50166"/>
    </source>
</evidence>
<dbReference type="Pfam" id="PF03378">
    <property type="entry name" value="CAS_CSE1"/>
    <property type="match status" value="1"/>
</dbReference>
<evidence type="ECO:0000256" key="3">
    <source>
        <dbReference type="ARBA" id="ARBA00008669"/>
    </source>
</evidence>
<dbReference type="Gene3D" id="1.25.10.10">
    <property type="entry name" value="Leucine-rich Repeat Variant"/>
    <property type="match status" value="1"/>
</dbReference>
<protein>
    <submittedName>
        <fullName evidence="9">Cse1</fullName>
    </submittedName>
</protein>
<keyword evidence="10" id="KW-1185">Reference proteome</keyword>
<dbReference type="SMART" id="SM00913">
    <property type="entry name" value="IBN_N"/>
    <property type="match status" value="1"/>
</dbReference>
<dbReference type="InterPro" id="IPR005043">
    <property type="entry name" value="XPO2_C"/>
</dbReference>
<evidence type="ECO:0000256" key="2">
    <source>
        <dbReference type="ARBA" id="ARBA00004496"/>
    </source>
</evidence>
<keyword evidence="4" id="KW-0813">Transport</keyword>
<dbReference type="InterPro" id="IPR016024">
    <property type="entry name" value="ARM-type_fold"/>
</dbReference>
<dbReference type="InterPro" id="IPR013713">
    <property type="entry name" value="XPO2_central"/>
</dbReference>
<reference evidence="10" key="1">
    <citation type="journal article" date="2017" name="BMC Genomics">
        <title>Gapless genome assembly of Colletotrichum higginsianum reveals chromosome structure and association of transposable elements with secondary metabolite gene clusters.</title>
        <authorList>
            <person name="Dallery J.-F."/>
            <person name="Lapalu N."/>
            <person name="Zampounis A."/>
            <person name="Pigne S."/>
            <person name="Luyten I."/>
            <person name="Amselem J."/>
            <person name="Wittenberg A.H.J."/>
            <person name="Zhou S."/>
            <person name="de Queiroz M.V."/>
            <person name="Robin G.P."/>
            <person name="Auger A."/>
            <person name="Hainaut M."/>
            <person name="Henrissat B."/>
            <person name="Kim K.-T."/>
            <person name="Lee Y.-H."/>
            <person name="Lespinet O."/>
            <person name="Schwartz D.C."/>
            <person name="Thon M.R."/>
            <person name="O'Connell R.J."/>
        </authorList>
    </citation>
    <scope>NUCLEOTIDE SEQUENCE [LARGE SCALE GENOMIC DNA]</scope>
    <source>
        <strain evidence="10">IMI 349063</strain>
    </source>
</reference>
<dbReference type="InterPro" id="IPR001494">
    <property type="entry name" value="Importin-beta_N"/>
</dbReference>
<accession>A0A1B7YI12</accession>
<evidence type="ECO:0000256" key="5">
    <source>
        <dbReference type="ARBA" id="ARBA00022490"/>
    </source>
</evidence>
<gene>
    <name evidence="9" type="ORF">CH63R_04023</name>
</gene>
<keyword evidence="7" id="KW-0539">Nucleus</keyword>
<evidence type="ECO:0000256" key="7">
    <source>
        <dbReference type="ARBA" id="ARBA00023242"/>
    </source>
</evidence>
<dbReference type="RefSeq" id="XP_018160244.1">
    <property type="nucleotide sequence ID" value="XM_018298998.1"/>
</dbReference>
<dbReference type="PROSITE" id="PS50166">
    <property type="entry name" value="IMPORTIN_B_NT"/>
    <property type="match status" value="1"/>
</dbReference>
<dbReference type="Proteomes" id="UP000092177">
    <property type="component" value="Chromosome 3"/>
</dbReference>
<dbReference type="Pfam" id="PF03810">
    <property type="entry name" value="IBN_N"/>
    <property type="match status" value="1"/>
</dbReference>
<comment type="subcellular location">
    <subcellularLocation>
        <location evidence="2">Cytoplasm</location>
    </subcellularLocation>
    <subcellularLocation>
        <location evidence="1">Nucleus</location>
    </subcellularLocation>
</comment>
<comment type="similarity">
    <text evidence="3">Belongs to the XPO2/CSE1 family.</text>
</comment>
<dbReference type="SUPFAM" id="SSF48371">
    <property type="entry name" value="ARM repeat"/>
    <property type="match status" value="1"/>
</dbReference>
<dbReference type="GeneID" id="28863105"/>
<evidence type="ECO:0000256" key="6">
    <source>
        <dbReference type="ARBA" id="ARBA00022927"/>
    </source>
</evidence>
<dbReference type="PANTHER" id="PTHR10997:SF8">
    <property type="entry name" value="EXPORTIN-2"/>
    <property type="match status" value="1"/>
</dbReference>
<dbReference type="PANTHER" id="PTHR10997">
    <property type="entry name" value="IMPORTIN-7, 8, 11"/>
    <property type="match status" value="1"/>
</dbReference>
<dbReference type="KEGG" id="chig:CH63R_04023"/>
<dbReference type="GO" id="GO:0005829">
    <property type="term" value="C:cytosol"/>
    <property type="evidence" value="ECO:0007669"/>
    <property type="project" value="TreeGrafter"/>
</dbReference>
<dbReference type="OrthoDB" id="3268246at2759"/>
<evidence type="ECO:0000256" key="1">
    <source>
        <dbReference type="ARBA" id="ARBA00004123"/>
    </source>
</evidence>
<sequence>MASQVGSIAQLLDATLDPSTHKKAEQALKIEQGKPQYSLSLLNIVASEPLPLKTRLAAALAFKNFIRSNWVDADGNYKLPGDEVQTIKSQLIGLMISCPPTIQTQLGDAISIIADSDFWERWQTLTQELVERFSPVDPKVNIGVLEVAHSIFVRWRPLFRTDELYTEINHVISTFAQPFVQLLVQTDEQITKNTQNKDVLKSWFEALSLMIKIFYDLSSHDMPPIFEEHLASISELLHKYLTYTNPILETDDDSEVSVIDTVKADICEALELYTLKYDEDFGKYTEPFITNAWNLLSSTGAETKYDLLVSKALHFLTAVAGTSQHSGVFADENVLGQVVEKVILPNVALRESDLELFEDEPIEYIRRDLEGSDTDSRRRSATDFLRRLQEKYEQLVTGVVYKYINHYLEQGKSDWKAKDTAVYLFISIAAKGSVTATQGVKTVNSLVNVVDFFEQHIASDLMASGGVEPISKVDAIKYLHTFRSQLTKEQWKLAFPPLIQNLASDNYVVYSYAAIAVERLLFLTDDSGKAMFPREDIQPFAKDLLDHLFKLIEKERTPAKLQENEFLMRCVMRILIVLKEGAAHLVEGVLTHLVAITNMIKQNPSNPRFYYYHFEALGALIRYCSSTHASLFNQRLWEPFNQILVEDVTGALRFGFSLCPVVNCMANNQIEFLQYIFQILAQLLESSPADAISENYKAFLSPLLEPALWDTKGNVPACTRLLSSIIPATSVYIVSDNKLEQILGIFQRLLAVKKYQLYAFDVLEAVVKSLEPGVVDQYFGTILSLIFTKLQGNPPDSLKLRFARFFHLVSARVEAGYGADYFMKHSEKIQEGIFAKVYPPFVLAETEKLARPVDRKLAVVSLTKTLCDSQAFAQKFAKGWANTCRILLALLVNPPVVSAGLGDELIAEADVDDIGFGLSYTALNTCKPIARDDYPEVTAVAPWVSAYISSANQRHNGAIVNFVNTRLTPEQQQALQQYLQ</sequence>
<keyword evidence="6" id="KW-0653">Protein transport</keyword>
<dbReference type="FunFam" id="1.25.10.10:FF:000057">
    <property type="entry name" value="Exportin-2 isoform 1"/>
    <property type="match status" value="1"/>
</dbReference>
<organism evidence="9 10">
    <name type="scientific">Colletotrichum higginsianum (strain IMI 349063)</name>
    <name type="common">Crucifer anthracnose fungus</name>
    <dbReference type="NCBI Taxonomy" id="759273"/>
    <lineage>
        <taxon>Eukaryota</taxon>
        <taxon>Fungi</taxon>
        <taxon>Dikarya</taxon>
        <taxon>Ascomycota</taxon>
        <taxon>Pezizomycotina</taxon>
        <taxon>Sordariomycetes</taxon>
        <taxon>Hypocreomycetidae</taxon>
        <taxon>Glomerellales</taxon>
        <taxon>Glomerellaceae</taxon>
        <taxon>Colletotrichum</taxon>
        <taxon>Colletotrichum destructivum species complex</taxon>
    </lineage>
</organism>
<proteinExistence type="inferred from homology"/>
<dbReference type="VEuPathDB" id="FungiDB:CH63R_04023"/>
<dbReference type="GO" id="GO:0005049">
    <property type="term" value="F:nuclear export signal receptor activity"/>
    <property type="evidence" value="ECO:0007669"/>
    <property type="project" value="TreeGrafter"/>
</dbReference>
<comment type="caution">
    <text evidence="9">The sequence shown here is derived from an EMBL/GenBank/DDBJ whole genome shotgun (WGS) entry which is preliminary data.</text>
</comment>
<dbReference type="AlphaFoldDB" id="A0A1B7YI12"/>
<dbReference type="GO" id="GO:0006606">
    <property type="term" value="P:protein import into nucleus"/>
    <property type="evidence" value="ECO:0007669"/>
    <property type="project" value="TreeGrafter"/>
</dbReference>
<dbReference type="GO" id="GO:0006611">
    <property type="term" value="P:protein export from nucleus"/>
    <property type="evidence" value="ECO:0007669"/>
    <property type="project" value="TreeGrafter"/>
</dbReference>